<evidence type="ECO:0000256" key="3">
    <source>
        <dbReference type="ARBA" id="ARBA00022448"/>
    </source>
</evidence>
<accession>A0ABZ0GM08</accession>
<keyword evidence="5" id="KW-0349">Heme</keyword>
<feature type="transmembrane region" description="Helical" evidence="12">
    <location>
        <begin position="15"/>
        <end position="36"/>
    </location>
</feature>
<evidence type="ECO:0000256" key="11">
    <source>
        <dbReference type="ARBA" id="ARBA00023136"/>
    </source>
</evidence>
<keyword evidence="8" id="KW-0249">Electron transport</keyword>
<evidence type="ECO:0000256" key="7">
    <source>
        <dbReference type="ARBA" id="ARBA00022723"/>
    </source>
</evidence>
<evidence type="ECO:0000256" key="12">
    <source>
        <dbReference type="SAM" id="Phobius"/>
    </source>
</evidence>
<keyword evidence="4" id="KW-1003">Cell membrane</keyword>
<dbReference type="InterPro" id="IPR005126">
    <property type="entry name" value="NapC/NirT_cyt_c_N"/>
</dbReference>
<evidence type="ECO:0000313" key="14">
    <source>
        <dbReference type="EMBL" id="WOH36932.1"/>
    </source>
</evidence>
<dbReference type="InterPro" id="IPR051174">
    <property type="entry name" value="Cytochrome_c-type_ET"/>
</dbReference>
<name>A0ABZ0GM08_9GAMM</name>
<dbReference type="InterPro" id="IPR038266">
    <property type="entry name" value="NapC/NirT_cytc_sf"/>
</dbReference>
<feature type="domain" description="NapC/NirT cytochrome c N-terminal" evidence="13">
    <location>
        <begin position="43"/>
        <end position="210"/>
    </location>
</feature>
<dbReference type="Gene3D" id="1.10.3820.10">
    <property type="entry name" value="Di-heme elbow motif domain"/>
    <property type="match status" value="1"/>
</dbReference>
<evidence type="ECO:0000259" key="13">
    <source>
        <dbReference type="Pfam" id="PF03264"/>
    </source>
</evidence>
<comment type="subcellular location">
    <subcellularLocation>
        <location evidence="1">Cell membrane</location>
    </subcellularLocation>
</comment>
<organism evidence="14 15">
    <name type="scientific">Thalassotalea fonticola</name>
    <dbReference type="NCBI Taxonomy" id="3065649"/>
    <lineage>
        <taxon>Bacteria</taxon>
        <taxon>Pseudomonadati</taxon>
        <taxon>Pseudomonadota</taxon>
        <taxon>Gammaproteobacteria</taxon>
        <taxon>Alteromonadales</taxon>
        <taxon>Colwelliaceae</taxon>
        <taxon>Thalassotalea</taxon>
    </lineage>
</organism>
<keyword evidence="15" id="KW-1185">Reference proteome</keyword>
<evidence type="ECO:0000256" key="2">
    <source>
        <dbReference type="ARBA" id="ARBA00007395"/>
    </source>
</evidence>
<evidence type="ECO:0000256" key="6">
    <source>
        <dbReference type="ARBA" id="ARBA00022692"/>
    </source>
</evidence>
<proteinExistence type="inferred from homology"/>
<dbReference type="PANTHER" id="PTHR30333">
    <property type="entry name" value="CYTOCHROME C-TYPE PROTEIN"/>
    <property type="match status" value="1"/>
</dbReference>
<feature type="transmembrane region" description="Helical" evidence="12">
    <location>
        <begin position="48"/>
        <end position="71"/>
    </location>
</feature>
<keyword evidence="10" id="KW-0408">Iron</keyword>
<protein>
    <submittedName>
        <fullName evidence="14">NapC/NirT family cytochrome c</fullName>
    </submittedName>
</protein>
<dbReference type="InterPro" id="IPR036280">
    <property type="entry name" value="Multihaem_cyt_sf"/>
</dbReference>
<comment type="similarity">
    <text evidence="2">Belongs to the NapC/NirT/NrfH family.</text>
</comment>
<dbReference type="EMBL" id="CP136600">
    <property type="protein sequence ID" value="WOH36932.1"/>
    <property type="molecule type" value="Genomic_DNA"/>
</dbReference>
<evidence type="ECO:0000256" key="5">
    <source>
        <dbReference type="ARBA" id="ARBA00022617"/>
    </source>
</evidence>
<keyword evidence="11 12" id="KW-0472">Membrane</keyword>
<keyword evidence="3" id="KW-0813">Transport</keyword>
<reference evidence="14 15" key="1">
    <citation type="submission" date="2023-09" db="EMBL/GenBank/DDBJ databases">
        <authorList>
            <person name="Qi X."/>
        </authorList>
    </citation>
    <scope>NUCLEOTIDE SEQUENCE [LARGE SCALE GENOMIC DNA]</scope>
    <source>
        <strain evidence="14 15">S1-1</strain>
    </source>
</reference>
<dbReference type="Pfam" id="PF03264">
    <property type="entry name" value="Cytochrom_NNT"/>
    <property type="match status" value="1"/>
</dbReference>
<evidence type="ECO:0000256" key="9">
    <source>
        <dbReference type="ARBA" id="ARBA00022989"/>
    </source>
</evidence>
<dbReference type="Proteomes" id="UP001301442">
    <property type="component" value="Chromosome"/>
</dbReference>
<dbReference type="PANTHER" id="PTHR30333:SF1">
    <property type="entry name" value="CYTOCHROME C-TYPE PROTEIN NAPC"/>
    <property type="match status" value="1"/>
</dbReference>
<evidence type="ECO:0000256" key="4">
    <source>
        <dbReference type="ARBA" id="ARBA00022475"/>
    </source>
</evidence>
<evidence type="ECO:0000256" key="1">
    <source>
        <dbReference type="ARBA" id="ARBA00004236"/>
    </source>
</evidence>
<gene>
    <name evidence="14" type="ORF">RI844_16395</name>
</gene>
<keyword evidence="9 12" id="KW-1133">Transmembrane helix</keyword>
<dbReference type="SUPFAM" id="SSF48695">
    <property type="entry name" value="Multiheme cytochromes"/>
    <property type="match status" value="1"/>
</dbReference>
<dbReference type="RefSeq" id="WP_348395739.1">
    <property type="nucleotide sequence ID" value="NZ_CP136600.1"/>
</dbReference>
<evidence type="ECO:0000256" key="8">
    <source>
        <dbReference type="ARBA" id="ARBA00022982"/>
    </source>
</evidence>
<evidence type="ECO:0000256" key="10">
    <source>
        <dbReference type="ARBA" id="ARBA00023004"/>
    </source>
</evidence>
<keyword evidence="7" id="KW-0479">Metal-binding</keyword>
<keyword evidence="6 12" id="KW-0812">Transmembrane</keyword>
<sequence>MLDFMEWIFDLLEPFGLVIVIFAIVVVLLIIAFFVSRFFNKTAAYTSFFLLTVGIFVGVGSVVGFEVGMGMTNTEEFCTGCHLQPNATAETYHKSTHFKNKTGVRPVCSQCHVPVEFGNKMWRKIIASRELWSYFSGELDTTEQYLSKVVHMRDKEIARLKANDSQECRNCHEVSQMVFELQTAKAQEFHAVMKSEGKTCIDCHQGLTHLSEDVAVIVEAASH</sequence>
<evidence type="ECO:0000313" key="15">
    <source>
        <dbReference type="Proteomes" id="UP001301442"/>
    </source>
</evidence>